<comment type="similarity">
    <text evidence="1">Belongs to the complex I NDUFA12 subunit family.</text>
</comment>
<organism evidence="3 4">
    <name type="scientific">Paxillus involutus ATCC 200175</name>
    <dbReference type="NCBI Taxonomy" id="664439"/>
    <lineage>
        <taxon>Eukaryota</taxon>
        <taxon>Fungi</taxon>
        <taxon>Dikarya</taxon>
        <taxon>Basidiomycota</taxon>
        <taxon>Agaricomycotina</taxon>
        <taxon>Agaricomycetes</taxon>
        <taxon>Agaricomycetidae</taxon>
        <taxon>Boletales</taxon>
        <taxon>Paxilineae</taxon>
        <taxon>Paxillaceae</taxon>
        <taxon>Paxillus</taxon>
    </lineage>
</organism>
<dbReference type="EMBL" id="KN819374">
    <property type="protein sequence ID" value="KIJ11739.1"/>
    <property type="molecule type" value="Genomic_DNA"/>
</dbReference>
<evidence type="ECO:0000313" key="4">
    <source>
        <dbReference type="Proteomes" id="UP000053647"/>
    </source>
</evidence>
<dbReference type="GO" id="GO:0032981">
    <property type="term" value="P:mitochondrial respiratory chain complex I assembly"/>
    <property type="evidence" value="ECO:0007669"/>
    <property type="project" value="TreeGrafter"/>
</dbReference>
<reference evidence="4" key="2">
    <citation type="submission" date="2015-01" db="EMBL/GenBank/DDBJ databases">
        <title>Evolutionary Origins and Diversification of the Mycorrhizal Mutualists.</title>
        <authorList>
            <consortium name="DOE Joint Genome Institute"/>
            <consortium name="Mycorrhizal Genomics Consortium"/>
            <person name="Kohler A."/>
            <person name="Kuo A."/>
            <person name="Nagy L.G."/>
            <person name="Floudas D."/>
            <person name="Copeland A."/>
            <person name="Barry K.W."/>
            <person name="Cichocki N."/>
            <person name="Veneault-Fourrey C."/>
            <person name="LaButti K."/>
            <person name="Lindquist E.A."/>
            <person name="Lipzen A."/>
            <person name="Lundell T."/>
            <person name="Morin E."/>
            <person name="Murat C."/>
            <person name="Riley R."/>
            <person name="Ohm R."/>
            <person name="Sun H."/>
            <person name="Tunlid A."/>
            <person name="Henrissat B."/>
            <person name="Grigoriev I.V."/>
            <person name="Hibbett D.S."/>
            <person name="Martin F."/>
        </authorList>
    </citation>
    <scope>NUCLEOTIDE SEQUENCE [LARGE SCALE GENOMIC DNA]</scope>
    <source>
        <strain evidence="4">ATCC 200175</strain>
    </source>
</reference>
<dbReference type="PANTHER" id="PTHR32470">
    <property type="entry name" value="ADH DEHYDROGENASE [UBIQUINONE] 1 ALPHA SUBCOMPLEX ASSEMBLY FACTOR 2"/>
    <property type="match status" value="1"/>
</dbReference>
<dbReference type="InterPro" id="IPR052618">
    <property type="entry name" value="ComplexI_NDUFA12"/>
</dbReference>
<proteinExistence type="inferred from homology"/>
<evidence type="ECO:0000256" key="1">
    <source>
        <dbReference type="ARBA" id="ARBA00007355"/>
    </source>
</evidence>
<evidence type="ECO:0000256" key="2">
    <source>
        <dbReference type="SAM" id="MobiDB-lite"/>
    </source>
</evidence>
<evidence type="ECO:0008006" key="5">
    <source>
        <dbReference type="Google" id="ProtNLM"/>
    </source>
</evidence>
<keyword evidence="4" id="KW-1185">Reference proteome</keyword>
<dbReference type="Proteomes" id="UP000053647">
    <property type="component" value="Unassembled WGS sequence"/>
</dbReference>
<feature type="region of interest" description="Disordered" evidence="2">
    <location>
        <begin position="128"/>
        <end position="175"/>
    </location>
</feature>
<evidence type="ECO:0000313" key="3">
    <source>
        <dbReference type="EMBL" id="KIJ11739.1"/>
    </source>
</evidence>
<dbReference type="GO" id="GO:0005739">
    <property type="term" value="C:mitochondrion"/>
    <property type="evidence" value="ECO:0007669"/>
    <property type="project" value="TreeGrafter"/>
</dbReference>
<dbReference type="AlphaFoldDB" id="A0A0C9ST25"/>
<name>A0A0C9ST25_PAXIN</name>
<sequence>MSILRQLWQRFLKPTCFVGKDLQGNKYFEHPSTVNDRPKRTVQYKRNEDMWAYIASGRRLPVQWNAWLTHTRHNPPTIEELQADLARQRRVEINAVILEARDKEERERTARLAGASHLRIPETLVPEHNQACHQPSEAPATMPDKPLGSQVRDPWAEAKKGPDEPQSWAPVTRRR</sequence>
<dbReference type="HOGENOM" id="CLU_100704_0_0_1"/>
<accession>A0A0C9ST25</accession>
<dbReference type="GO" id="GO:0045271">
    <property type="term" value="C:respiratory chain complex I"/>
    <property type="evidence" value="ECO:0007669"/>
    <property type="project" value="InterPro"/>
</dbReference>
<dbReference type="PANTHER" id="PTHR32470:SF2">
    <property type="entry name" value="NADH DEHYDROGENASE [UBIQUINONE] 1 ALPHA SUBCOMPLEX ASSEMBLY FACTOR 2"/>
    <property type="match status" value="1"/>
</dbReference>
<feature type="compositionally biased region" description="Basic and acidic residues" evidence="2">
    <location>
        <begin position="154"/>
        <end position="163"/>
    </location>
</feature>
<dbReference type="OrthoDB" id="10255576at2759"/>
<protein>
    <recommendedName>
        <fullName evidence="5">NADH dehydrogenase [ubiquinone] 1 alpha subcomplex subunit</fullName>
    </recommendedName>
</protein>
<reference evidence="3 4" key="1">
    <citation type="submission" date="2014-06" db="EMBL/GenBank/DDBJ databases">
        <authorList>
            <consortium name="DOE Joint Genome Institute"/>
            <person name="Kuo A."/>
            <person name="Kohler A."/>
            <person name="Nagy L.G."/>
            <person name="Floudas D."/>
            <person name="Copeland A."/>
            <person name="Barry K.W."/>
            <person name="Cichocki N."/>
            <person name="Veneault-Fourrey C."/>
            <person name="LaButti K."/>
            <person name="Lindquist E.A."/>
            <person name="Lipzen A."/>
            <person name="Lundell T."/>
            <person name="Morin E."/>
            <person name="Murat C."/>
            <person name="Sun H."/>
            <person name="Tunlid A."/>
            <person name="Henrissat B."/>
            <person name="Grigoriev I.V."/>
            <person name="Hibbett D.S."/>
            <person name="Martin F."/>
            <person name="Nordberg H.P."/>
            <person name="Cantor M.N."/>
            <person name="Hua S.X."/>
        </authorList>
    </citation>
    <scope>NUCLEOTIDE SEQUENCE [LARGE SCALE GENOMIC DNA]</scope>
    <source>
        <strain evidence="3 4">ATCC 200175</strain>
    </source>
</reference>
<dbReference type="Pfam" id="PF05071">
    <property type="entry name" value="NDUFA12"/>
    <property type="match status" value="1"/>
</dbReference>
<gene>
    <name evidence="3" type="ORF">PAXINDRAFT_118848</name>
</gene>
<dbReference type="InterPro" id="IPR007763">
    <property type="entry name" value="NDUFA12"/>
</dbReference>